<protein>
    <submittedName>
        <fullName evidence="2">Uncharacterized protein</fullName>
    </submittedName>
</protein>
<name>A0ABN0UV88_9GAMM</name>
<sequence>MSLFCRSPRAKRSGTTSDAPVNRAVHLHEGFSVHRPRRRRHPRDSGYTTGTYASRPVYRNGVARQQAFRVT</sequence>
<evidence type="ECO:0000256" key="1">
    <source>
        <dbReference type="SAM" id="MobiDB-lite"/>
    </source>
</evidence>
<proteinExistence type="predicted"/>
<keyword evidence="3" id="KW-1185">Reference proteome</keyword>
<organism evidence="2 3">
    <name type="scientific">Rhodanobacter caeni</name>
    <dbReference type="NCBI Taxonomy" id="657654"/>
    <lineage>
        <taxon>Bacteria</taxon>
        <taxon>Pseudomonadati</taxon>
        <taxon>Pseudomonadota</taxon>
        <taxon>Gammaproteobacteria</taxon>
        <taxon>Lysobacterales</taxon>
        <taxon>Rhodanobacteraceae</taxon>
        <taxon>Rhodanobacter</taxon>
    </lineage>
</organism>
<feature type="region of interest" description="Disordered" evidence="1">
    <location>
        <begin position="1"/>
        <end position="54"/>
    </location>
</feature>
<comment type="caution">
    <text evidence="2">The sequence shown here is derived from an EMBL/GenBank/DDBJ whole genome shotgun (WGS) entry which is preliminary data.</text>
</comment>
<gene>
    <name evidence="2" type="ORF">GCM10009126_30160</name>
</gene>
<dbReference type="Proteomes" id="UP001500657">
    <property type="component" value="Unassembled WGS sequence"/>
</dbReference>
<evidence type="ECO:0000313" key="2">
    <source>
        <dbReference type="EMBL" id="GAA0262503.1"/>
    </source>
</evidence>
<reference evidence="2 3" key="1">
    <citation type="journal article" date="2019" name="Int. J. Syst. Evol. Microbiol.">
        <title>The Global Catalogue of Microorganisms (GCM) 10K type strain sequencing project: providing services to taxonomists for standard genome sequencing and annotation.</title>
        <authorList>
            <consortium name="The Broad Institute Genomics Platform"/>
            <consortium name="The Broad Institute Genome Sequencing Center for Infectious Disease"/>
            <person name="Wu L."/>
            <person name="Ma J."/>
        </authorList>
    </citation>
    <scope>NUCLEOTIDE SEQUENCE [LARGE SCALE GENOMIC DNA]</scope>
    <source>
        <strain evidence="2 3">JCM 16242</strain>
    </source>
</reference>
<evidence type="ECO:0000313" key="3">
    <source>
        <dbReference type="Proteomes" id="UP001500657"/>
    </source>
</evidence>
<dbReference type="EMBL" id="BAAAFO010000004">
    <property type="protein sequence ID" value="GAA0262503.1"/>
    <property type="molecule type" value="Genomic_DNA"/>
</dbReference>
<accession>A0ABN0UV88</accession>